<evidence type="ECO:0000256" key="1">
    <source>
        <dbReference type="SAM" id="MobiDB-lite"/>
    </source>
</evidence>
<evidence type="ECO:0000313" key="3">
    <source>
        <dbReference type="RefSeq" id="XP_016444592.1"/>
    </source>
</evidence>
<dbReference type="KEGG" id="nta:107769849"/>
<organism evidence="3">
    <name type="scientific">Nicotiana tabacum</name>
    <name type="common">Common tobacco</name>
    <dbReference type="NCBI Taxonomy" id="4097"/>
    <lineage>
        <taxon>Eukaryota</taxon>
        <taxon>Viridiplantae</taxon>
        <taxon>Streptophyta</taxon>
        <taxon>Embryophyta</taxon>
        <taxon>Tracheophyta</taxon>
        <taxon>Spermatophyta</taxon>
        <taxon>Magnoliopsida</taxon>
        <taxon>eudicotyledons</taxon>
        <taxon>Gunneridae</taxon>
        <taxon>Pentapetalae</taxon>
        <taxon>asterids</taxon>
        <taxon>lamiids</taxon>
        <taxon>Solanales</taxon>
        <taxon>Solanaceae</taxon>
        <taxon>Nicotianoideae</taxon>
        <taxon>Nicotianeae</taxon>
        <taxon>Nicotiana</taxon>
    </lineage>
</organism>
<dbReference type="OMA" id="DDEMPRC"/>
<feature type="compositionally biased region" description="Polar residues" evidence="1">
    <location>
        <begin position="175"/>
        <end position="197"/>
    </location>
</feature>
<name>A0A1S3XY06_TOBAC</name>
<feature type="compositionally biased region" description="Polar residues" evidence="1">
    <location>
        <begin position="206"/>
        <end position="219"/>
    </location>
</feature>
<feature type="compositionally biased region" description="Basic and acidic residues" evidence="1">
    <location>
        <begin position="244"/>
        <end position="256"/>
    </location>
</feature>
<dbReference type="PaxDb" id="4097-A0A1S3XY06"/>
<dbReference type="STRING" id="4097.A0A1S3XY06"/>
<feature type="region of interest" description="Disordered" evidence="1">
    <location>
        <begin position="79"/>
        <end position="285"/>
    </location>
</feature>
<dbReference type="RefSeq" id="XP_016444592.1">
    <property type="nucleotide sequence ID" value="XM_016589106.1"/>
</dbReference>
<feature type="region of interest" description="Disordered" evidence="1">
    <location>
        <begin position="311"/>
        <end position="330"/>
    </location>
</feature>
<evidence type="ECO:0000259" key="2">
    <source>
        <dbReference type="Pfam" id="PF11926"/>
    </source>
</evidence>
<reference evidence="3" key="1">
    <citation type="submission" date="2025-08" db="UniProtKB">
        <authorList>
            <consortium name="RefSeq"/>
        </authorList>
    </citation>
    <scope>IDENTIFICATION</scope>
</reference>
<feature type="compositionally biased region" description="Basic and acidic residues" evidence="1">
    <location>
        <begin position="136"/>
        <end position="148"/>
    </location>
</feature>
<feature type="compositionally biased region" description="Polar residues" evidence="1">
    <location>
        <begin position="258"/>
        <end position="268"/>
    </location>
</feature>
<feature type="compositionally biased region" description="Acidic residues" evidence="1">
    <location>
        <begin position="312"/>
        <end position="330"/>
    </location>
</feature>
<dbReference type="PANTHER" id="PTHR45089:SF52">
    <property type="entry name" value="DUF3444 DOMAIN-CONTAINING PROTEIN"/>
    <property type="match status" value="1"/>
</dbReference>
<dbReference type="InterPro" id="IPR024593">
    <property type="entry name" value="DUF3444"/>
</dbReference>
<proteinExistence type="predicted"/>
<protein>
    <recommendedName>
        <fullName evidence="2">DUF3444 domain-containing protein</fullName>
    </recommendedName>
</protein>
<dbReference type="Pfam" id="PF11926">
    <property type="entry name" value="DUF3444"/>
    <property type="match status" value="1"/>
</dbReference>
<feature type="compositionally biased region" description="Polar residues" evidence="1">
    <location>
        <begin position="125"/>
        <end position="135"/>
    </location>
</feature>
<accession>A0A1S3XY06</accession>
<dbReference type="PANTHER" id="PTHR45089">
    <property type="entry name" value="DNAJ HEAT SHOCK AMINO-TERMINAL DOMAIN PROTEIN-RELATED"/>
    <property type="match status" value="1"/>
</dbReference>
<gene>
    <name evidence="3" type="primary">LOC107769849</name>
</gene>
<dbReference type="OrthoDB" id="10250354at2759"/>
<dbReference type="AlphaFoldDB" id="A0A1S3XY06"/>
<feature type="domain" description="DUF3444" evidence="2">
    <location>
        <begin position="330"/>
        <end position="536"/>
    </location>
</feature>
<sequence>MRTEDKALFCFCHWGWASKELPDGSTSYVGGITRQVIAKTGIKYNDFVNSVFGRLGIDPSDKILHFTFNDGSAHVYASSLEKEPNSRQPSGGPEKVERSAVSDSEPDTTSVRDDENDLASPLKKAQSNQSTGDSKPQQKEDVGSDDQKQAGVTRPCSDFGERLNQDGVGLPEGDVQNNYSKVGTVNKQASRTPSSGTKKVELIVDSVSTDSDSEPNTTPAADDVNDLASPLKKARFQSAGDSRPQQKEDVGGDGQKHTGVTRSCSNSVERLDQNGVGLPEGDVQNNSSKIVTVNDQASGQPSGVAKGVELTVDSDSEPNELSDSNPSEDDYLYPEFTDFDKYRSQDCFAVDQIWACYDTDDEMPRCYTLIKQVSSPEFRIKLRWLEPRPEYPREHTWVRSLLPVGCGRFKCGGAGSIEYTSDLRLFSHEMQWFKGKGGPYFLYPRKGETWALFKDWDFSWTCDPRNHREYKYEVVEILSDYVYIVGLEVGYLDKVIGFDSLFQRTRPTVVDTFFIHPKDYYKFSHRIPSFKMTGAEGEGVPAGSFELDFYALPPNPDDIWYPGKDKEDSRTANSEPLENVECAVPSGTIDKSRTPENATTSLECGNLEGIHATDRESSMQVDLELRLWCDGTQ</sequence>